<dbReference type="EMBL" id="CWQY01000008">
    <property type="protein sequence ID" value="CSC52200.1"/>
    <property type="molecule type" value="Genomic_DNA"/>
</dbReference>
<evidence type="ECO:0000313" key="3">
    <source>
        <dbReference type="Proteomes" id="UP000041770"/>
    </source>
</evidence>
<protein>
    <submittedName>
        <fullName evidence="2">Uncharacterized protein</fullName>
    </submittedName>
</protein>
<name>A0A656A256_VIBCL</name>
<dbReference type="AlphaFoldDB" id="A0A656A256"/>
<organism evidence="2 3">
    <name type="scientific">Vibrio cholerae</name>
    <dbReference type="NCBI Taxonomy" id="666"/>
    <lineage>
        <taxon>Bacteria</taxon>
        <taxon>Pseudomonadati</taxon>
        <taxon>Pseudomonadota</taxon>
        <taxon>Gammaproteobacteria</taxon>
        <taxon>Vibrionales</taxon>
        <taxon>Vibrionaceae</taxon>
        <taxon>Vibrio</taxon>
    </lineage>
</organism>
<evidence type="ECO:0000313" key="4">
    <source>
        <dbReference type="Proteomes" id="UP000044806"/>
    </source>
</evidence>
<evidence type="ECO:0000313" key="1">
    <source>
        <dbReference type="EMBL" id="CSA91870.1"/>
    </source>
</evidence>
<accession>A0A656A256</accession>
<reference evidence="3 4" key="1">
    <citation type="submission" date="2015-07" db="EMBL/GenBank/DDBJ databases">
        <authorList>
            <consortium name="Pathogen Informatics"/>
        </authorList>
    </citation>
    <scope>NUCLEOTIDE SEQUENCE [LARGE SCALE GENOMIC DNA]</scope>
    <source>
        <strain evidence="2 3">A316</strain>
        <strain evidence="1 4">A51</strain>
    </source>
</reference>
<dbReference type="EMBL" id="CWOW01000015">
    <property type="protein sequence ID" value="CSA91870.1"/>
    <property type="molecule type" value="Genomic_DNA"/>
</dbReference>
<sequence>MSFMVLPERSTNSFPLLILLTESEMSALISFAALAERCASERTSEATTENPRPCSPALAASTAALSARILVWKAIPSITPIISAIFCADSLIEAIVTTTCSISSPPLAAISVALPARMFACMALSEFCRTVLFSSSMLEAVCSRLEACCSVRLERSVLPLEISVAASLMVAATLLMSVMI</sequence>
<gene>
    <name evidence="1" type="ORF">ERS013165_02782</name>
    <name evidence="2" type="ORF">ERS013200_01596</name>
</gene>
<evidence type="ECO:0000313" key="2">
    <source>
        <dbReference type="EMBL" id="CSC52200.1"/>
    </source>
</evidence>
<dbReference type="Proteomes" id="UP000044806">
    <property type="component" value="Unassembled WGS sequence"/>
</dbReference>
<dbReference type="Proteomes" id="UP000041770">
    <property type="component" value="Unassembled WGS sequence"/>
</dbReference>
<proteinExistence type="predicted"/>